<dbReference type="PANTHER" id="PTHR30290:SF81">
    <property type="entry name" value="OLIGOPEPTIDE-BINDING PROTEIN OPPA"/>
    <property type="match status" value="1"/>
</dbReference>
<organism evidence="2 3">
    <name type="scientific">Arachnia rubra</name>
    <dbReference type="NCBI Taxonomy" id="1547448"/>
    <lineage>
        <taxon>Bacteria</taxon>
        <taxon>Bacillati</taxon>
        <taxon>Actinomycetota</taxon>
        <taxon>Actinomycetes</taxon>
        <taxon>Propionibacteriales</taxon>
        <taxon>Propionibacteriaceae</taxon>
        <taxon>Arachnia</taxon>
    </lineage>
</organism>
<dbReference type="Gene3D" id="3.10.105.10">
    <property type="entry name" value="Dipeptide-binding Protein, Domain 3"/>
    <property type="match status" value="1"/>
</dbReference>
<dbReference type="Pfam" id="PF00496">
    <property type="entry name" value="SBP_bac_5"/>
    <property type="match status" value="1"/>
</dbReference>
<dbReference type="SUPFAM" id="SSF53850">
    <property type="entry name" value="Periplasmic binding protein-like II"/>
    <property type="match status" value="1"/>
</dbReference>
<dbReference type="RefSeq" id="WP_212322057.1">
    <property type="nucleotide sequence ID" value="NZ_AP024463.1"/>
</dbReference>
<dbReference type="EMBL" id="CP072384">
    <property type="protein sequence ID" value="QUC07526.1"/>
    <property type="molecule type" value="Genomic_DNA"/>
</dbReference>
<keyword evidence="3" id="KW-1185">Reference proteome</keyword>
<dbReference type="InterPro" id="IPR039424">
    <property type="entry name" value="SBP_5"/>
</dbReference>
<dbReference type="PANTHER" id="PTHR30290">
    <property type="entry name" value="PERIPLASMIC BINDING COMPONENT OF ABC TRANSPORTER"/>
    <property type="match status" value="1"/>
</dbReference>
<reference evidence="2 3" key="1">
    <citation type="submission" date="2021-03" db="EMBL/GenBank/DDBJ databases">
        <title>Human Oral Microbial Genomes.</title>
        <authorList>
            <person name="Johnston C.D."/>
            <person name="Chen T."/>
            <person name="Dewhirst F.E."/>
        </authorList>
    </citation>
    <scope>NUCLEOTIDE SEQUENCE [LARGE SCALE GENOMIC DNA]</scope>
    <source>
        <strain evidence="2 3">DSMZ 100122</strain>
    </source>
</reference>
<evidence type="ECO:0000259" key="1">
    <source>
        <dbReference type="Pfam" id="PF00496"/>
    </source>
</evidence>
<evidence type="ECO:0000313" key="2">
    <source>
        <dbReference type="EMBL" id="QUC07526.1"/>
    </source>
</evidence>
<dbReference type="Gene3D" id="3.40.190.10">
    <property type="entry name" value="Periplasmic binding protein-like II"/>
    <property type="match status" value="1"/>
</dbReference>
<evidence type="ECO:0000313" key="3">
    <source>
        <dbReference type="Proteomes" id="UP000678513"/>
    </source>
</evidence>
<dbReference type="InterPro" id="IPR030678">
    <property type="entry name" value="Peptide/Ni-bd"/>
</dbReference>
<accession>A0ABX7Y3W6</accession>
<gene>
    <name evidence="2" type="ORF">J5A65_11385</name>
</gene>
<protein>
    <recommendedName>
        <fullName evidence="1">Solute-binding protein family 5 domain-containing protein</fullName>
    </recommendedName>
</protein>
<name>A0ABX7Y3W6_9ACTN</name>
<sequence length="517" mass="55431">MNKPRRPDMSRPTHLLSPFRPLALVLSLLLALLTGCSGSATPASSEAGGDKSPIVIGQTSVLSSLDPFKKSWGLTAAGVGEYVFMLQPDGTQTSRFVEKVERVGDNDWTMTVKDGPKFSDGSAVDAQALADCLNSIQKNNSLSNASAGVISFTAEGTTLKAHTEGPTADLSSVLGEWSNVVFKAGSDGNNFFTGPYQVKSFTAETILELTPNPQYPDASRRPDVTIKAFKDVDAMKLALQSSSIDMAFTITPDVAGQLEGQSGIHVKSIDAGYQYFGRPNLVSGPLTDLKVRSALDLGLDRTAYLTALKGGTVANGAFAHYYSFAGTENLTTNPEEANRLLDEAGWVKSSDGIRAKDGQQLSLRLVTYAMRPDLSIIMQIMVSQLKELGIAATTSVVDDIQGAVKEGNYDLALWAQHTAPTGNPSFFLNQFFRSGAASNLNGYSSPTTDEMLDRLAALPAGADRDTLAVEVQHQLRTDEAVLYLVDPQWHIGVTDRLASYQPYCGDYYVVDAKLGLS</sequence>
<feature type="domain" description="Solute-binding protein family 5" evidence="1">
    <location>
        <begin position="106"/>
        <end position="438"/>
    </location>
</feature>
<dbReference type="PIRSF" id="PIRSF002741">
    <property type="entry name" value="MppA"/>
    <property type="match status" value="1"/>
</dbReference>
<dbReference type="InterPro" id="IPR000914">
    <property type="entry name" value="SBP_5_dom"/>
</dbReference>
<proteinExistence type="predicted"/>
<dbReference type="Proteomes" id="UP000678513">
    <property type="component" value="Chromosome"/>
</dbReference>